<reference evidence="4 5" key="1">
    <citation type="journal article" date="2015" name="Genome Biol. Evol.">
        <title>Phylogenomic analyses indicate that early fungi evolved digesting cell walls of algal ancestors of land plants.</title>
        <authorList>
            <person name="Chang Y."/>
            <person name="Wang S."/>
            <person name="Sekimoto S."/>
            <person name="Aerts A.L."/>
            <person name="Choi C."/>
            <person name="Clum A."/>
            <person name="LaButti K.M."/>
            <person name="Lindquist E.A."/>
            <person name="Yee Ngan C."/>
            <person name="Ohm R.A."/>
            <person name="Salamov A.A."/>
            <person name="Grigoriev I.V."/>
            <person name="Spatafora J.W."/>
            <person name="Berbee M.L."/>
        </authorList>
    </citation>
    <scope>NUCLEOTIDE SEQUENCE [LARGE SCALE GENOMIC DNA]</scope>
    <source>
        <strain evidence="4 5">JEL478</strain>
    </source>
</reference>
<dbReference type="SUPFAM" id="SSF143113">
    <property type="entry name" value="NAP-like"/>
    <property type="match status" value="1"/>
</dbReference>
<keyword evidence="5" id="KW-1185">Reference proteome</keyword>
<organism evidence="4 5">
    <name type="scientific">Gonapodya prolifera (strain JEL478)</name>
    <name type="common">Monoblepharis prolifera</name>
    <dbReference type="NCBI Taxonomy" id="1344416"/>
    <lineage>
        <taxon>Eukaryota</taxon>
        <taxon>Fungi</taxon>
        <taxon>Fungi incertae sedis</taxon>
        <taxon>Chytridiomycota</taxon>
        <taxon>Chytridiomycota incertae sedis</taxon>
        <taxon>Monoblepharidomycetes</taxon>
        <taxon>Monoblepharidales</taxon>
        <taxon>Gonapodyaceae</taxon>
        <taxon>Gonapodya</taxon>
    </lineage>
</organism>
<evidence type="ECO:0000313" key="4">
    <source>
        <dbReference type="EMBL" id="KXS17520.1"/>
    </source>
</evidence>
<dbReference type="PANTHER" id="PTHR11875">
    <property type="entry name" value="TESTIS-SPECIFIC Y-ENCODED PROTEIN"/>
    <property type="match status" value="1"/>
</dbReference>
<evidence type="ECO:0008006" key="6">
    <source>
        <dbReference type="Google" id="ProtNLM"/>
    </source>
</evidence>
<accession>A0A139ALA1</accession>
<feature type="compositionally biased region" description="Acidic residues" evidence="3">
    <location>
        <begin position="187"/>
        <end position="198"/>
    </location>
</feature>
<evidence type="ECO:0000256" key="2">
    <source>
        <dbReference type="RuleBase" id="RU003876"/>
    </source>
</evidence>
<dbReference type="GO" id="GO:0006334">
    <property type="term" value="P:nucleosome assembly"/>
    <property type="evidence" value="ECO:0007669"/>
    <property type="project" value="InterPro"/>
</dbReference>
<name>A0A139ALA1_GONPJ</name>
<sequence>MSAAKKQKLDKEAEAETDVDPKIEAVLTSEQTVIDALVAMEADLAKVRTKHFNTIQPALEKRDAAIKALGDKDFWHKAVITYPDLKELFMLSPRDAEALDFLTGVQVKREKDDYRKVSVTFTFGKGNTLFKNASLTKAITVDESGEPSVTSHPTIEWHDAVLNPPAKAKAGGSPAAAGKKRKQAKDDDSDDDDDDEFWSTETSAWSTIFDPKSTDLIQSIADELYINVARYALIGSGEDDDDDDEMGDDDADDVDDE</sequence>
<gene>
    <name evidence="4" type="ORF">M427DRAFT_54463</name>
</gene>
<dbReference type="Proteomes" id="UP000070544">
    <property type="component" value="Unassembled WGS sequence"/>
</dbReference>
<dbReference type="STRING" id="1344416.A0A139ALA1"/>
<dbReference type="Pfam" id="PF00956">
    <property type="entry name" value="NAP"/>
    <property type="match status" value="1"/>
</dbReference>
<dbReference type="InterPro" id="IPR037231">
    <property type="entry name" value="NAP-like_sf"/>
</dbReference>
<feature type="region of interest" description="Disordered" evidence="3">
    <location>
        <begin position="164"/>
        <end position="198"/>
    </location>
</feature>
<feature type="region of interest" description="Disordered" evidence="3">
    <location>
        <begin position="235"/>
        <end position="257"/>
    </location>
</feature>
<comment type="similarity">
    <text evidence="1 2">Belongs to the nucleosome assembly protein (NAP) family.</text>
</comment>
<dbReference type="EMBL" id="KQ965746">
    <property type="protein sequence ID" value="KXS17520.1"/>
    <property type="molecule type" value="Genomic_DNA"/>
</dbReference>
<dbReference type="InterPro" id="IPR002164">
    <property type="entry name" value="NAP_family"/>
</dbReference>
<dbReference type="OrthoDB" id="19419at2759"/>
<dbReference type="GO" id="GO:0005634">
    <property type="term" value="C:nucleus"/>
    <property type="evidence" value="ECO:0007669"/>
    <property type="project" value="InterPro"/>
</dbReference>
<dbReference type="Gene3D" id="3.30.1120.90">
    <property type="entry name" value="Nucleosome assembly protein"/>
    <property type="match status" value="1"/>
</dbReference>
<evidence type="ECO:0000256" key="1">
    <source>
        <dbReference type="ARBA" id="ARBA00009947"/>
    </source>
</evidence>
<feature type="compositionally biased region" description="Low complexity" evidence="3">
    <location>
        <begin position="164"/>
        <end position="177"/>
    </location>
</feature>
<protein>
    <recommendedName>
        <fullName evidence="6">NAP-domain-containing protein</fullName>
    </recommendedName>
</protein>
<feature type="compositionally biased region" description="Acidic residues" evidence="3">
    <location>
        <begin position="237"/>
        <end position="257"/>
    </location>
</feature>
<evidence type="ECO:0000256" key="3">
    <source>
        <dbReference type="SAM" id="MobiDB-lite"/>
    </source>
</evidence>
<dbReference type="AlphaFoldDB" id="A0A139ALA1"/>
<evidence type="ECO:0000313" key="5">
    <source>
        <dbReference type="Proteomes" id="UP000070544"/>
    </source>
</evidence>
<proteinExistence type="inferred from homology"/>